<dbReference type="Pfam" id="PF08125">
    <property type="entry name" value="Mannitol_dh_C"/>
    <property type="match status" value="1"/>
</dbReference>
<dbReference type="InterPro" id="IPR036291">
    <property type="entry name" value="NAD(P)-bd_dom_sf"/>
</dbReference>
<dbReference type="GO" id="GO:0008926">
    <property type="term" value="F:mannitol-1-phosphate 5-dehydrogenase activity"/>
    <property type="evidence" value="ECO:0007669"/>
    <property type="project" value="UniProtKB-EC"/>
</dbReference>
<dbReference type="KEGG" id="mlz:F6J85_15700"/>
<keyword evidence="1" id="KW-0560">Oxidoreductase</keyword>
<dbReference type="InterPro" id="IPR050988">
    <property type="entry name" value="Mannitol_DH/Oxidoreductase"/>
</dbReference>
<protein>
    <submittedName>
        <fullName evidence="5">Mannitol dehydrogenase family protein</fullName>
    </submittedName>
</protein>
<proteinExistence type="predicted"/>
<dbReference type="EMBL" id="CP044232">
    <property type="protein sequence ID" value="QEW04384.1"/>
    <property type="molecule type" value="Genomic_DNA"/>
</dbReference>
<dbReference type="Gene3D" id="1.10.1040.10">
    <property type="entry name" value="N-(1-d-carboxylethyl)-l-norvaline Dehydrogenase, domain 2"/>
    <property type="match status" value="1"/>
</dbReference>
<dbReference type="InterPro" id="IPR013328">
    <property type="entry name" value="6PGD_dom2"/>
</dbReference>
<dbReference type="SUPFAM" id="SSF48179">
    <property type="entry name" value="6-phosphogluconate dehydrogenase C-terminal domain-like"/>
    <property type="match status" value="1"/>
</dbReference>
<dbReference type="InterPro" id="IPR000669">
    <property type="entry name" value="Mannitol_DH"/>
</dbReference>
<dbReference type="PRINTS" id="PR00084">
    <property type="entry name" value="MTLDHDRGNASE"/>
</dbReference>
<evidence type="ECO:0000256" key="1">
    <source>
        <dbReference type="ARBA" id="ARBA00023002"/>
    </source>
</evidence>
<evidence type="ECO:0000313" key="6">
    <source>
        <dbReference type="Proteomes" id="UP000325516"/>
    </source>
</evidence>
<evidence type="ECO:0000259" key="3">
    <source>
        <dbReference type="Pfam" id="PF01232"/>
    </source>
</evidence>
<dbReference type="InterPro" id="IPR013131">
    <property type="entry name" value="Mannitol_DH_N"/>
</dbReference>
<dbReference type="PANTHER" id="PTHR43362">
    <property type="entry name" value="MANNITOL DEHYDROGENASE DSF1-RELATED"/>
    <property type="match status" value="1"/>
</dbReference>
<accession>A0A5J6L779</accession>
<evidence type="ECO:0000259" key="4">
    <source>
        <dbReference type="Pfam" id="PF08125"/>
    </source>
</evidence>
<dbReference type="Pfam" id="PF01232">
    <property type="entry name" value="Mannitol_dh"/>
    <property type="match status" value="1"/>
</dbReference>
<gene>
    <name evidence="5" type="ORF">F6J85_15700</name>
</gene>
<name>A0A5J6L779_9MICO</name>
<dbReference type="GO" id="GO:0046029">
    <property type="term" value="F:mannitol dehydrogenase activity"/>
    <property type="evidence" value="ECO:0007669"/>
    <property type="project" value="TreeGrafter"/>
</dbReference>
<dbReference type="PANTHER" id="PTHR43362:SF1">
    <property type="entry name" value="MANNITOL DEHYDROGENASE 2-RELATED"/>
    <property type="match status" value="1"/>
</dbReference>
<dbReference type="Gene3D" id="3.40.50.720">
    <property type="entry name" value="NAD(P)-binding Rossmann-like Domain"/>
    <property type="match status" value="1"/>
</dbReference>
<keyword evidence="6" id="KW-1185">Reference proteome</keyword>
<reference evidence="6" key="1">
    <citation type="submission" date="2019-09" db="EMBL/GenBank/DDBJ databases">
        <title>Mumia zhuanghuii sp. nov. isolated from the intestinal contents of plateau pika (Ochotona curzoniae) in the Qinghai-Tibet plateau of China.</title>
        <authorList>
            <person name="Tian Z."/>
        </authorList>
    </citation>
    <scope>NUCLEOTIDE SEQUENCE [LARGE SCALE GENOMIC DNA]</scope>
    <source>
        <strain evidence="6">L-031</strain>
    </source>
</reference>
<evidence type="ECO:0000256" key="2">
    <source>
        <dbReference type="ARBA" id="ARBA00048615"/>
    </source>
</evidence>
<dbReference type="Proteomes" id="UP000325516">
    <property type="component" value="Chromosome"/>
</dbReference>
<feature type="domain" description="Mannitol dehydrogenase N-terminal" evidence="3">
    <location>
        <begin position="38"/>
        <end position="288"/>
    </location>
</feature>
<comment type="catalytic activity">
    <reaction evidence="2">
        <text>D-mannitol 1-phosphate + NAD(+) = beta-D-fructose 6-phosphate + NADH + H(+)</text>
        <dbReference type="Rhea" id="RHEA:19661"/>
        <dbReference type="ChEBI" id="CHEBI:15378"/>
        <dbReference type="ChEBI" id="CHEBI:57540"/>
        <dbReference type="ChEBI" id="CHEBI:57634"/>
        <dbReference type="ChEBI" id="CHEBI:57945"/>
        <dbReference type="ChEBI" id="CHEBI:61381"/>
        <dbReference type="EC" id="1.1.1.17"/>
    </reaction>
</comment>
<dbReference type="AlphaFoldDB" id="A0A5J6L779"/>
<evidence type="ECO:0000313" key="5">
    <source>
        <dbReference type="EMBL" id="QEW04384.1"/>
    </source>
</evidence>
<organism evidence="5 6">
    <name type="scientific">Microbacterium lushaniae</name>
    <dbReference type="NCBI Taxonomy" id="2614639"/>
    <lineage>
        <taxon>Bacteria</taxon>
        <taxon>Bacillati</taxon>
        <taxon>Actinomycetota</taxon>
        <taxon>Actinomycetes</taxon>
        <taxon>Micrococcales</taxon>
        <taxon>Microbacteriaceae</taxon>
        <taxon>Microbacterium</taxon>
    </lineage>
</organism>
<dbReference type="SUPFAM" id="SSF51735">
    <property type="entry name" value="NAD(P)-binding Rossmann-fold domains"/>
    <property type="match status" value="1"/>
</dbReference>
<sequence length="497" mass="53233">MCPFVRLWAVTDLNSSTLSNATDNVVIPPYDRDETLSGVVHFGLGGFSRAHLAMYLDRALSEGGEPGWGVCGVGLMPGDARMRDVLAAQDRLYTLVTRSPDGATTARVIGSVAEYLYAPDSPEAVIEKLASPEVRIVSLTVTEAGYGVDDVTGRFDLDRAGARADAVAGAAPTTVWGYLVAGLARRRERGIPPFTVLSCDNIQGNGAVAREALVGFARAAAPDVADWIATEAAFPNSMVDRITPATTPEDVDVVEQLTGLRDAWPVCAEEFAQWVIEDRFPTGRPALETVGAQFVTDVAPYEKMKLRLLNASHQAMSYLGLLAGFTHVHDVVDDPDFAAFLGAYMREEAQPTLDPVPGIDLAAYRAQLLARFSNRAIQDTLARQVVDGSDRIPKFLMPVIEDRLAAGGSLARCALVLAAWQACLVRGARDARERVITHDARLEVLEAAATADEADPGAFLTHVPTLGVDDPRLREAYLAARSLLAERGPRGAAIALA</sequence>
<dbReference type="InterPro" id="IPR013118">
    <property type="entry name" value="Mannitol_DH_C"/>
</dbReference>
<dbReference type="InterPro" id="IPR008927">
    <property type="entry name" value="6-PGluconate_DH-like_C_sf"/>
</dbReference>
<feature type="domain" description="Mannitol dehydrogenase C-terminal" evidence="4">
    <location>
        <begin position="297"/>
        <end position="463"/>
    </location>
</feature>